<dbReference type="PRINTS" id="PR00184">
    <property type="entry name" value="NEISSPPORIN"/>
</dbReference>
<keyword evidence="6 11" id="KW-0732">Signal</keyword>
<keyword evidence="10" id="KW-0998">Cell outer membrane</keyword>
<keyword evidence="8" id="KW-0626">Porin</keyword>
<evidence type="ECO:0000256" key="1">
    <source>
        <dbReference type="ARBA" id="ARBA00004571"/>
    </source>
</evidence>
<dbReference type="GO" id="GO:0046930">
    <property type="term" value="C:pore complex"/>
    <property type="evidence" value="ECO:0007669"/>
    <property type="project" value="UniProtKB-KW"/>
</dbReference>
<dbReference type="Proteomes" id="UP000292039">
    <property type="component" value="Unassembled WGS sequence"/>
</dbReference>
<keyword evidence="7" id="KW-0406">Ion transport</keyword>
<evidence type="ECO:0000256" key="7">
    <source>
        <dbReference type="ARBA" id="ARBA00023065"/>
    </source>
</evidence>
<keyword evidence="9" id="KW-0472">Membrane</keyword>
<dbReference type="InterPro" id="IPR033900">
    <property type="entry name" value="Gram_neg_porin_domain"/>
</dbReference>
<sequence>MSMPFPRLRAGLLCCALPLCALPFGSASAQASPSSVTLYGTIDVAVEKLSNGPGPTNKPNMISGGLSGSRWGIKGSEDLGGGLNAIYTLESGFDVSDGTLLQGGRLFGRQAYIGLSDKSWGQLMAGRQNTLMIDWISKYNPFGNGNYSAKRVDGAFSDRADNALKYTGKFGAFSLGALYSFGWNNDQDAEDSKVGRMYSAGVRYQQDGLDAAVLYHVKHANKPGLNADSNNREQRIAAGLSYKTGAFQVYGGYRWLKQELTTQNYTSNMYWAGASYQVSKPATLSLALYYLDGTTCDNLNAAACPAAQQAGKDQKPWLFVLGADYQASKRTTFYATGAYALNRHDSSLSVIGGKFGENVNPGANQFGLNIGMRHSF</sequence>
<dbReference type="InterPro" id="IPR023614">
    <property type="entry name" value="Porin_dom_sf"/>
</dbReference>
<dbReference type="RefSeq" id="WP_242611415.1">
    <property type="nucleotide sequence ID" value="NZ_CBCSEB010000002.1"/>
</dbReference>
<evidence type="ECO:0000256" key="8">
    <source>
        <dbReference type="ARBA" id="ARBA00023114"/>
    </source>
</evidence>
<evidence type="ECO:0000256" key="9">
    <source>
        <dbReference type="ARBA" id="ARBA00023136"/>
    </source>
</evidence>
<dbReference type="InterPro" id="IPR002299">
    <property type="entry name" value="Porin_Neis"/>
</dbReference>
<comment type="subunit">
    <text evidence="2">Homotrimer.</text>
</comment>
<evidence type="ECO:0000313" key="13">
    <source>
        <dbReference type="EMBL" id="RZS73541.1"/>
    </source>
</evidence>
<reference evidence="13 14" key="1">
    <citation type="submission" date="2019-02" db="EMBL/GenBank/DDBJ databases">
        <title>Genomic Encyclopedia of Type Strains, Phase IV (KMG-IV): sequencing the most valuable type-strain genomes for metagenomic binning, comparative biology and taxonomic classification.</title>
        <authorList>
            <person name="Goeker M."/>
        </authorList>
    </citation>
    <scope>NUCLEOTIDE SEQUENCE [LARGE SCALE GENOMIC DNA]</scope>
    <source>
        <strain evidence="13 14">DSM 16618</strain>
    </source>
</reference>
<protein>
    <submittedName>
        <fullName evidence="13">Putative porin</fullName>
    </submittedName>
</protein>
<dbReference type="GO" id="GO:0034220">
    <property type="term" value="P:monoatomic ion transmembrane transport"/>
    <property type="evidence" value="ECO:0007669"/>
    <property type="project" value="InterPro"/>
</dbReference>
<dbReference type="PRINTS" id="PR00182">
    <property type="entry name" value="ECOLNEIPORIN"/>
</dbReference>
<evidence type="ECO:0000256" key="10">
    <source>
        <dbReference type="ARBA" id="ARBA00023237"/>
    </source>
</evidence>
<evidence type="ECO:0000256" key="11">
    <source>
        <dbReference type="SAM" id="SignalP"/>
    </source>
</evidence>
<dbReference type="GO" id="GO:0009279">
    <property type="term" value="C:cell outer membrane"/>
    <property type="evidence" value="ECO:0007669"/>
    <property type="project" value="UniProtKB-SubCell"/>
</dbReference>
<proteinExistence type="predicted"/>
<dbReference type="InterPro" id="IPR001702">
    <property type="entry name" value="Porin_Gram-ve"/>
</dbReference>
<accession>A0A4Q7MWW3</accession>
<keyword evidence="5" id="KW-0812">Transmembrane</keyword>
<feature type="signal peptide" evidence="11">
    <location>
        <begin position="1"/>
        <end position="31"/>
    </location>
</feature>
<evidence type="ECO:0000259" key="12">
    <source>
        <dbReference type="Pfam" id="PF13609"/>
    </source>
</evidence>
<organism evidence="13 14">
    <name type="scientific">Kerstersia gyiorum</name>
    <dbReference type="NCBI Taxonomy" id="206506"/>
    <lineage>
        <taxon>Bacteria</taxon>
        <taxon>Pseudomonadati</taxon>
        <taxon>Pseudomonadota</taxon>
        <taxon>Betaproteobacteria</taxon>
        <taxon>Burkholderiales</taxon>
        <taxon>Alcaligenaceae</taxon>
        <taxon>Kerstersia</taxon>
    </lineage>
</organism>
<keyword evidence="3" id="KW-0813">Transport</keyword>
<dbReference type="EMBL" id="SGWZ01000001">
    <property type="protein sequence ID" value="RZS73541.1"/>
    <property type="molecule type" value="Genomic_DNA"/>
</dbReference>
<gene>
    <name evidence="13" type="ORF">EV679_0737</name>
</gene>
<keyword evidence="4" id="KW-1134">Transmembrane beta strand</keyword>
<evidence type="ECO:0000256" key="6">
    <source>
        <dbReference type="ARBA" id="ARBA00022729"/>
    </source>
</evidence>
<evidence type="ECO:0000313" key="14">
    <source>
        <dbReference type="Proteomes" id="UP000292039"/>
    </source>
</evidence>
<feature type="chain" id="PRO_5020517326" evidence="11">
    <location>
        <begin position="32"/>
        <end position="376"/>
    </location>
</feature>
<comment type="caution">
    <text evidence="13">The sequence shown here is derived from an EMBL/GenBank/DDBJ whole genome shotgun (WGS) entry which is preliminary data.</text>
</comment>
<evidence type="ECO:0000256" key="4">
    <source>
        <dbReference type="ARBA" id="ARBA00022452"/>
    </source>
</evidence>
<dbReference type="PANTHER" id="PTHR34501">
    <property type="entry name" value="PROTEIN YDDL-RELATED"/>
    <property type="match status" value="1"/>
</dbReference>
<dbReference type="InterPro" id="IPR050298">
    <property type="entry name" value="Gram-neg_bact_OMP"/>
</dbReference>
<evidence type="ECO:0000256" key="2">
    <source>
        <dbReference type="ARBA" id="ARBA00011233"/>
    </source>
</evidence>
<dbReference type="SUPFAM" id="SSF56935">
    <property type="entry name" value="Porins"/>
    <property type="match status" value="1"/>
</dbReference>
<dbReference type="GO" id="GO:0015288">
    <property type="term" value="F:porin activity"/>
    <property type="evidence" value="ECO:0007669"/>
    <property type="project" value="UniProtKB-KW"/>
</dbReference>
<dbReference type="Gene3D" id="2.40.160.10">
    <property type="entry name" value="Porin"/>
    <property type="match status" value="1"/>
</dbReference>
<evidence type="ECO:0000256" key="5">
    <source>
        <dbReference type="ARBA" id="ARBA00022692"/>
    </source>
</evidence>
<comment type="subcellular location">
    <subcellularLocation>
        <location evidence="1">Cell outer membrane</location>
        <topology evidence="1">Multi-pass membrane protein</topology>
    </subcellularLocation>
</comment>
<dbReference type="CDD" id="cd00342">
    <property type="entry name" value="gram_neg_porins"/>
    <property type="match status" value="1"/>
</dbReference>
<dbReference type="AlphaFoldDB" id="A0A4Q7MWW3"/>
<feature type="domain" description="Porin" evidence="12">
    <location>
        <begin position="22"/>
        <end position="344"/>
    </location>
</feature>
<evidence type="ECO:0000256" key="3">
    <source>
        <dbReference type="ARBA" id="ARBA00022448"/>
    </source>
</evidence>
<dbReference type="Pfam" id="PF13609">
    <property type="entry name" value="Porin_4"/>
    <property type="match status" value="1"/>
</dbReference>
<dbReference type="PANTHER" id="PTHR34501:SF9">
    <property type="entry name" value="MAJOR OUTER MEMBRANE PROTEIN P.IA"/>
    <property type="match status" value="1"/>
</dbReference>
<name>A0A4Q7MWW3_9BURK</name>